<dbReference type="AlphaFoldDB" id="A0A974I2M7"/>
<feature type="region of interest" description="Disordered" evidence="1">
    <location>
        <begin position="62"/>
        <end position="84"/>
    </location>
</feature>
<proteinExistence type="predicted"/>
<protein>
    <submittedName>
        <fullName evidence="2">Uncharacterized protein</fullName>
    </submittedName>
</protein>
<evidence type="ECO:0000313" key="3">
    <source>
        <dbReference type="Proteomes" id="UP000694892"/>
    </source>
</evidence>
<evidence type="ECO:0000256" key="1">
    <source>
        <dbReference type="SAM" id="MobiDB-lite"/>
    </source>
</evidence>
<dbReference type="EMBL" id="CM004466">
    <property type="protein sequence ID" value="OCT99078.1"/>
    <property type="molecule type" value="Genomic_DNA"/>
</dbReference>
<accession>A0A974I2M7</accession>
<feature type="compositionally biased region" description="Polar residues" evidence="1">
    <location>
        <begin position="71"/>
        <end position="84"/>
    </location>
</feature>
<dbReference type="Proteomes" id="UP000694892">
    <property type="component" value="Chromosome 1L"/>
</dbReference>
<gene>
    <name evidence="2" type="ORF">XELAEV_18004869mg</name>
</gene>
<name>A0A974I2M7_XENLA</name>
<sequence length="84" mass="9412">MLRPFTVQNWTGDNRVPENELSLVKNIRARSFLSVLRRAIDLQFSTCFGSLPFDSKIKEDSLIEGGKIPPSRQSLKTSTRTGAS</sequence>
<organism evidence="2 3">
    <name type="scientific">Xenopus laevis</name>
    <name type="common">African clawed frog</name>
    <dbReference type="NCBI Taxonomy" id="8355"/>
    <lineage>
        <taxon>Eukaryota</taxon>
        <taxon>Metazoa</taxon>
        <taxon>Chordata</taxon>
        <taxon>Craniata</taxon>
        <taxon>Vertebrata</taxon>
        <taxon>Euteleostomi</taxon>
        <taxon>Amphibia</taxon>
        <taxon>Batrachia</taxon>
        <taxon>Anura</taxon>
        <taxon>Pipoidea</taxon>
        <taxon>Pipidae</taxon>
        <taxon>Xenopodinae</taxon>
        <taxon>Xenopus</taxon>
        <taxon>Xenopus</taxon>
    </lineage>
</organism>
<evidence type="ECO:0000313" key="2">
    <source>
        <dbReference type="EMBL" id="OCT99078.1"/>
    </source>
</evidence>
<reference evidence="3" key="1">
    <citation type="journal article" date="2016" name="Nature">
        <title>Genome evolution in the allotetraploid frog Xenopus laevis.</title>
        <authorList>
            <person name="Session A.M."/>
            <person name="Uno Y."/>
            <person name="Kwon T."/>
            <person name="Chapman J.A."/>
            <person name="Toyoda A."/>
            <person name="Takahashi S."/>
            <person name="Fukui A."/>
            <person name="Hikosaka A."/>
            <person name="Suzuki A."/>
            <person name="Kondo M."/>
            <person name="van Heeringen S.J."/>
            <person name="Quigley I."/>
            <person name="Heinz S."/>
            <person name="Ogino H."/>
            <person name="Ochi H."/>
            <person name="Hellsten U."/>
            <person name="Lyons J.B."/>
            <person name="Simakov O."/>
            <person name="Putnam N."/>
            <person name="Stites J."/>
            <person name="Kuroki Y."/>
            <person name="Tanaka T."/>
            <person name="Michiue T."/>
            <person name="Watanabe M."/>
            <person name="Bogdanovic O."/>
            <person name="Lister R."/>
            <person name="Georgiou G."/>
            <person name="Paranjpe S.S."/>
            <person name="van Kruijsbergen I."/>
            <person name="Shu S."/>
            <person name="Carlson J."/>
            <person name="Kinoshita T."/>
            <person name="Ohta Y."/>
            <person name="Mawaribuchi S."/>
            <person name="Jenkins J."/>
            <person name="Grimwood J."/>
            <person name="Schmutz J."/>
            <person name="Mitros T."/>
            <person name="Mozaffari S.V."/>
            <person name="Suzuki Y."/>
            <person name="Haramoto Y."/>
            <person name="Yamamoto T.S."/>
            <person name="Takagi C."/>
            <person name="Heald R."/>
            <person name="Miller K."/>
            <person name="Haudenschild C."/>
            <person name="Kitzman J."/>
            <person name="Nakayama T."/>
            <person name="Izutsu Y."/>
            <person name="Robert J."/>
            <person name="Fortriede J."/>
            <person name="Burns K."/>
            <person name="Lotay V."/>
            <person name="Karimi K."/>
            <person name="Yasuoka Y."/>
            <person name="Dichmann D.S."/>
            <person name="Flajnik M.F."/>
            <person name="Houston D.W."/>
            <person name="Shendure J."/>
            <person name="DuPasquier L."/>
            <person name="Vize P.D."/>
            <person name="Zorn A.M."/>
            <person name="Ito M."/>
            <person name="Marcotte E.M."/>
            <person name="Wallingford J.B."/>
            <person name="Ito Y."/>
            <person name="Asashima M."/>
            <person name="Ueno N."/>
            <person name="Matsuda Y."/>
            <person name="Veenstra G.J."/>
            <person name="Fujiyama A."/>
            <person name="Harland R.M."/>
            <person name="Taira M."/>
            <person name="Rokhsar D.S."/>
        </authorList>
    </citation>
    <scope>NUCLEOTIDE SEQUENCE [LARGE SCALE GENOMIC DNA]</scope>
    <source>
        <strain evidence="3">J</strain>
    </source>
</reference>